<accession>A0AAD1ADV1</accession>
<evidence type="ECO:0000259" key="1">
    <source>
        <dbReference type="PROSITE" id="PS50995"/>
    </source>
</evidence>
<dbReference type="GO" id="GO:0006950">
    <property type="term" value="P:response to stress"/>
    <property type="evidence" value="ECO:0007669"/>
    <property type="project" value="TreeGrafter"/>
</dbReference>
<protein>
    <submittedName>
        <fullName evidence="2">MarR family transcriptional regulator</fullName>
    </submittedName>
</protein>
<dbReference type="PRINTS" id="PR00598">
    <property type="entry name" value="HTHMARR"/>
</dbReference>
<reference evidence="2 3" key="1">
    <citation type="submission" date="2018-03" db="EMBL/GenBank/DDBJ databases">
        <title>Bacteriophage NCPPB3778 and a type I-E CRISPR drive the evolution of the US Biological Select Agent, Rathayibacter toxicus.</title>
        <authorList>
            <person name="Davis E.W.II."/>
            <person name="Tabima J.F."/>
            <person name="Weisberg A.J."/>
            <person name="Dantas Lopes L."/>
            <person name="Wiseman M.S."/>
            <person name="Wiseman M.S."/>
            <person name="Pupko T."/>
            <person name="Belcher M.S."/>
            <person name="Sechler A.J."/>
            <person name="Tancos M.A."/>
            <person name="Schroeder B.K."/>
            <person name="Murray T.D."/>
            <person name="Luster D.G."/>
            <person name="Schneider W.L."/>
            <person name="Rogers E."/>
            <person name="Andreote F.D."/>
            <person name="Grunwald N.J."/>
            <person name="Putnam M.L."/>
            <person name="Chang J.H."/>
        </authorList>
    </citation>
    <scope>NUCLEOTIDE SEQUENCE [LARGE SCALE GENOMIC DNA]</scope>
    <source>
        <strain evidence="2 3">NCCPB 2253</strain>
    </source>
</reference>
<dbReference type="PANTHER" id="PTHR33164:SF104">
    <property type="entry name" value="TRANSCRIPTIONAL REGULATORY PROTEIN"/>
    <property type="match status" value="1"/>
</dbReference>
<proteinExistence type="predicted"/>
<dbReference type="RefSeq" id="WP_104265612.1">
    <property type="nucleotide sequence ID" value="NZ_CP028130.1"/>
</dbReference>
<dbReference type="SUPFAM" id="SSF46785">
    <property type="entry name" value="Winged helix' DNA-binding domain"/>
    <property type="match status" value="1"/>
</dbReference>
<dbReference type="Proteomes" id="UP000283946">
    <property type="component" value="Chromosome"/>
</dbReference>
<evidence type="ECO:0000313" key="3">
    <source>
        <dbReference type="Proteomes" id="UP000283946"/>
    </source>
</evidence>
<evidence type="ECO:0000313" key="2">
    <source>
        <dbReference type="EMBL" id="AZZ56432.1"/>
    </source>
</evidence>
<name>A0AAD1ADV1_9MICO</name>
<dbReference type="EMBL" id="CP028130">
    <property type="protein sequence ID" value="AZZ56432.1"/>
    <property type="molecule type" value="Genomic_DNA"/>
</dbReference>
<gene>
    <name evidence="2" type="ORF">C7V51_11510</name>
</gene>
<dbReference type="PROSITE" id="PS50995">
    <property type="entry name" value="HTH_MARR_2"/>
    <property type="match status" value="1"/>
</dbReference>
<dbReference type="InterPro" id="IPR039422">
    <property type="entry name" value="MarR/SlyA-like"/>
</dbReference>
<dbReference type="GO" id="GO:0003700">
    <property type="term" value="F:DNA-binding transcription factor activity"/>
    <property type="evidence" value="ECO:0007669"/>
    <property type="project" value="InterPro"/>
</dbReference>
<organism evidence="2 3">
    <name type="scientific">Rathayibacter iranicus</name>
    <dbReference type="NCBI Taxonomy" id="59737"/>
    <lineage>
        <taxon>Bacteria</taxon>
        <taxon>Bacillati</taxon>
        <taxon>Actinomycetota</taxon>
        <taxon>Actinomycetes</taxon>
        <taxon>Micrococcales</taxon>
        <taxon>Microbacteriaceae</taxon>
        <taxon>Rathayibacter</taxon>
    </lineage>
</organism>
<feature type="domain" description="HTH marR-type" evidence="1">
    <location>
        <begin position="22"/>
        <end position="157"/>
    </location>
</feature>
<dbReference type="Pfam" id="PF12802">
    <property type="entry name" value="MarR_2"/>
    <property type="match status" value="1"/>
</dbReference>
<dbReference type="AlphaFoldDB" id="A0AAD1ADV1"/>
<dbReference type="KEGG" id="ria:C7V51_11510"/>
<dbReference type="InterPro" id="IPR036390">
    <property type="entry name" value="WH_DNA-bd_sf"/>
</dbReference>
<sequence>MIAINEILAAWARERPDLDASPMGVIGRLARVAAKLDSEISADHARYGLDAGSFDVLFTLVRSGAPYSLSPSALAASSMVTTAAVAQRLNRLDAAGLIRREPNPDDARGRIVTLTPEGKALADRALPTHLVAEESFLAPLDSDQRALLSELLDRLLGDGSARR</sequence>
<dbReference type="PANTHER" id="PTHR33164">
    <property type="entry name" value="TRANSCRIPTIONAL REGULATOR, MARR FAMILY"/>
    <property type="match status" value="1"/>
</dbReference>
<dbReference type="Gene3D" id="1.10.10.10">
    <property type="entry name" value="Winged helix-like DNA-binding domain superfamily/Winged helix DNA-binding domain"/>
    <property type="match status" value="1"/>
</dbReference>
<dbReference type="InterPro" id="IPR000835">
    <property type="entry name" value="HTH_MarR-typ"/>
</dbReference>
<dbReference type="InterPro" id="IPR036388">
    <property type="entry name" value="WH-like_DNA-bd_sf"/>
</dbReference>
<dbReference type="SMART" id="SM00347">
    <property type="entry name" value="HTH_MARR"/>
    <property type="match status" value="1"/>
</dbReference>